<organism evidence="1 2">
    <name type="scientific">Nitrosotalea devaniterrae</name>
    <dbReference type="NCBI Taxonomy" id="1078905"/>
    <lineage>
        <taxon>Archaea</taxon>
        <taxon>Nitrososphaerota</taxon>
        <taxon>Nitrososphaeria</taxon>
        <taxon>Nitrosotaleales</taxon>
        <taxon>Nitrosotaleaceae</taxon>
        <taxon>Nitrosotalea</taxon>
    </lineage>
</organism>
<evidence type="ECO:0000313" key="2">
    <source>
        <dbReference type="Proteomes" id="UP000196239"/>
    </source>
</evidence>
<evidence type="ECO:0008006" key="3">
    <source>
        <dbReference type="Google" id="ProtNLM"/>
    </source>
</evidence>
<accession>A0A128A3I5</accession>
<dbReference type="EMBL" id="LN890280">
    <property type="protein sequence ID" value="CUR51910.1"/>
    <property type="molecule type" value="Genomic_DNA"/>
</dbReference>
<keyword evidence="2" id="KW-1185">Reference proteome</keyword>
<protein>
    <recommendedName>
        <fullName evidence="3">HicB-like antitoxin of toxin-antitoxin system domain-containing protein</fullName>
    </recommendedName>
</protein>
<name>A0A128A3I5_9ARCH</name>
<proteinExistence type="predicted"/>
<dbReference type="SUPFAM" id="SSF143100">
    <property type="entry name" value="TTHA1013/TTHA0281-like"/>
    <property type="match status" value="1"/>
</dbReference>
<dbReference type="Proteomes" id="UP000196239">
    <property type="component" value="Chromosome 1"/>
</dbReference>
<gene>
    <name evidence="1" type="ORF">NDEV_1145</name>
</gene>
<dbReference type="KEGG" id="ndv:NDEV_1145"/>
<sequence>MQHSTSTVSKKTYQVILDKDEDGMIFARCNELHANAEGKTEAEAKNGIKEAIELMVEDLSKDKGYSLKFIRKYSE</sequence>
<evidence type="ECO:0000313" key="1">
    <source>
        <dbReference type="EMBL" id="CUR51910.1"/>
    </source>
</evidence>
<reference evidence="2" key="1">
    <citation type="submission" date="2015-10" db="EMBL/GenBank/DDBJ databases">
        <authorList>
            <person name="Lehtovirta-Morley L.E."/>
            <person name="Vieille C."/>
        </authorList>
    </citation>
    <scope>NUCLEOTIDE SEQUENCE [LARGE SCALE GENOMIC DNA]</scope>
</reference>
<dbReference type="InterPro" id="IPR035069">
    <property type="entry name" value="TTHA1013/TTHA0281-like"/>
</dbReference>
<dbReference type="AlphaFoldDB" id="A0A128A3I5"/>
<dbReference type="Gene3D" id="3.30.160.250">
    <property type="match status" value="1"/>
</dbReference>